<dbReference type="Proteomes" id="UP000299211">
    <property type="component" value="Unassembled WGS sequence"/>
</dbReference>
<dbReference type="Proteomes" id="UP000302139">
    <property type="component" value="Unassembled WGS sequence"/>
</dbReference>
<evidence type="ECO:0008006" key="5">
    <source>
        <dbReference type="Google" id="ProtNLM"/>
    </source>
</evidence>
<reference evidence="2 3" key="1">
    <citation type="submission" date="2019-04" db="EMBL/GenBank/DDBJ databases">
        <title>Draft genome sequences of Streptomyces avermitilis ATCC 31267.</title>
        <authorList>
            <person name="Komaki H."/>
            <person name="Tamura T."/>
            <person name="Hosoyama A."/>
        </authorList>
    </citation>
    <scope>NUCLEOTIDE SEQUENCE [LARGE SCALE GENOMIC DNA]</scope>
    <source>
        <strain evidence="2 3">ATCC 31267</strain>
    </source>
</reference>
<evidence type="ECO:0000313" key="1">
    <source>
        <dbReference type="EMBL" id="GDY70131.1"/>
    </source>
</evidence>
<accession>A0A4D4MDV1</accession>
<organism evidence="1 4">
    <name type="scientific">Streptomyces avermitilis</name>
    <dbReference type="NCBI Taxonomy" id="33903"/>
    <lineage>
        <taxon>Bacteria</taxon>
        <taxon>Bacillati</taxon>
        <taxon>Actinomycetota</taxon>
        <taxon>Actinomycetes</taxon>
        <taxon>Kitasatosporales</taxon>
        <taxon>Streptomycetaceae</taxon>
        <taxon>Streptomyces</taxon>
    </lineage>
</organism>
<name>A0A4D4MDV1_STRAX</name>
<comment type="caution">
    <text evidence="1">The sequence shown here is derived from an EMBL/GenBank/DDBJ whole genome shotgun (WGS) entry which is preliminary data.</text>
</comment>
<proteinExistence type="predicted"/>
<evidence type="ECO:0000313" key="2">
    <source>
        <dbReference type="EMBL" id="GDY80423.1"/>
    </source>
</evidence>
<gene>
    <name evidence="1" type="ORF">SAV14893_095240</name>
    <name evidence="2" type="ORF">SAV31267_099080</name>
</gene>
<evidence type="ECO:0000313" key="3">
    <source>
        <dbReference type="Proteomes" id="UP000299211"/>
    </source>
</evidence>
<sequence>MHESEGVHRYDRRTGRAQAMAWDEWEQLKSEAAAKQSARMKLNQLADSGGGASSDSDLVVHDDELGKLGNMAYDLREQLRVDGDYARPSIFDASVDLFNDGLDMGSGLLELHDAWNTQLATLKEACAHISNHLDFTRAQHAKDEVHIQTGMRDAAGHLMTASRIQDYLK</sequence>
<reference evidence="1 4" key="2">
    <citation type="submission" date="2019-04" db="EMBL/GenBank/DDBJ databases">
        <title>Draft genome sequences of Streptomyces avermitilis NBRC 14893.</title>
        <authorList>
            <person name="Komaki H."/>
            <person name="Tamura T."/>
            <person name="Hosoyama A."/>
        </authorList>
    </citation>
    <scope>NUCLEOTIDE SEQUENCE [LARGE SCALE GENOMIC DNA]</scope>
    <source>
        <strain evidence="1 4">NBRC 14893</strain>
    </source>
</reference>
<evidence type="ECO:0000313" key="4">
    <source>
        <dbReference type="Proteomes" id="UP000302139"/>
    </source>
</evidence>
<dbReference type="EMBL" id="BJHX01000004">
    <property type="protein sequence ID" value="GDY70131.1"/>
    <property type="molecule type" value="Genomic_DNA"/>
</dbReference>
<dbReference type="AlphaFoldDB" id="A0A4D4MDV1"/>
<protein>
    <recommendedName>
        <fullName evidence="5">AG1 protein</fullName>
    </recommendedName>
</protein>
<dbReference type="EMBL" id="BJHY01000003">
    <property type="protein sequence ID" value="GDY80423.1"/>
    <property type="molecule type" value="Genomic_DNA"/>
</dbReference>